<dbReference type="EMBL" id="JAQSIP010000002">
    <property type="protein sequence ID" value="MDD0838249.1"/>
    <property type="molecule type" value="Genomic_DNA"/>
</dbReference>
<dbReference type="Pfam" id="PF01527">
    <property type="entry name" value="HTH_Tnp_1"/>
    <property type="match status" value="1"/>
</dbReference>
<protein>
    <submittedName>
        <fullName evidence="1">Transposase</fullName>
    </submittedName>
</protein>
<organism evidence="1 2">
    <name type="scientific">Curvibacter cyanobacteriorum</name>
    <dbReference type="NCBI Taxonomy" id="3026422"/>
    <lineage>
        <taxon>Bacteria</taxon>
        <taxon>Pseudomonadati</taxon>
        <taxon>Pseudomonadota</taxon>
        <taxon>Betaproteobacteria</taxon>
        <taxon>Burkholderiales</taxon>
        <taxon>Comamonadaceae</taxon>
        <taxon>Curvibacter</taxon>
    </lineage>
</organism>
<dbReference type="InterPro" id="IPR010921">
    <property type="entry name" value="Trp_repressor/repl_initiator"/>
</dbReference>
<gene>
    <name evidence="1" type="ORF">PSQ40_06670</name>
</gene>
<keyword evidence="2" id="KW-1185">Reference proteome</keyword>
<evidence type="ECO:0000313" key="1">
    <source>
        <dbReference type="EMBL" id="MDD0838249.1"/>
    </source>
</evidence>
<dbReference type="SUPFAM" id="SSF48295">
    <property type="entry name" value="TrpR-like"/>
    <property type="match status" value="1"/>
</dbReference>
<dbReference type="Proteomes" id="UP001528673">
    <property type="component" value="Unassembled WGS sequence"/>
</dbReference>
<evidence type="ECO:0000313" key="2">
    <source>
        <dbReference type="Proteomes" id="UP001528673"/>
    </source>
</evidence>
<dbReference type="RefSeq" id="WP_273949900.1">
    <property type="nucleotide sequence ID" value="NZ_JAQSIP010000002.1"/>
</dbReference>
<comment type="caution">
    <text evidence="1">The sequence shown here is derived from an EMBL/GenBank/DDBJ whole genome shotgun (WGS) entry which is preliminary data.</text>
</comment>
<name>A0ABT5MW27_9BURK</name>
<sequence length="136" mass="14199">MDSSAINLPSPGRRRGRYSDSFKADIVAACKAPGVSTAAVALANSLNANLVRRWVAGSDPAHKAAVQLARVQSAASVSVSPTVAAPASTPGFVPVPLATPSADIRIELRRGDHLITLYWPVAAAAQCLSTLQDWLR</sequence>
<proteinExistence type="predicted"/>
<accession>A0ABT5MW27</accession>
<dbReference type="InterPro" id="IPR002514">
    <property type="entry name" value="Transposase_8"/>
</dbReference>
<reference evidence="1 2" key="1">
    <citation type="submission" date="2023-02" db="EMBL/GenBank/DDBJ databases">
        <title>Bacterial whole genomic sequence of Curvibacter sp. HBC61.</title>
        <authorList>
            <person name="Le V."/>
            <person name="Ko S.-R."/>
            <person name="Ahn C.-Y."/>
            <person name="Oh H.-M."/>
        </authorList>
    </citation>
    <scope>NUCLEOTIDE SEQUENCE [LARGE SCALE GENOMIC DNA]</scope>
    <source>
        <strain evidence="1 2">HBC61</strain>
    </source>
</reference>